<dbReference type="AlphaFoldDB" id="A0A318CZG0"/>
<organism evidence="6 7">
    <name type="scientific">Kangiella spongicola</name>
    <dbReference type="NCBI Taxonomy" id="796379"/>
    <lineage>
        <taxon>Bacteria</taxon>
        <taxon>Pseudomonadati</taxon>
        <taxon>Pseudomonadota</taxon>
        <taxon>Gammaproteobacteria</taxon>
        <taxon>Kangiellales</taxon>
        <taxon>Kangiellaceae</taxon>
        <taxon>Kangiella</taxon>
    </lineage>
</organism>
<reference evidence="6 7" key="1">
    <citation type="submission" date="2018-05" db="EMBL/GenBank/DDBJ databases">
        <title>Kangiella spongicola genome sequence.</title>
        <authorList>
            <person name="Maclea K.S."/>
            <person name="Goen A.E."/>
            <person name="Kelley C."/>
            <person name="Underriner A."/>
            <person name="Silverwood T."/>
            <person name="Trachtenberg A.M."/>
        </authorList>
    </citation>
    <scope>NUCLEOTIDE SEQUENCE [LARGE SCALE GENOMIC DNA]</scope>
    <source>
        <strain evidence="6 7">ATCC BAA-2076</strain>
    </source>
</reference>
<comment type="caution">
    <text evidence="6">The sequence shown here is derived from an EMBL/GenBank/DDBJ whole genome shotgun (WGS) entry which is preliminary data.</text>
</comment>
<keyword evidence="7" id="KW-1185">Reference proteome</keyword>
<evidence type="ECO:0000256" key="3">
    <source>
        <dbReference type="ARBA" id="ARBA00023027"/>
    </source>
</evidence>
<dbReference type="Proteomes" id="UP000247689">
    <property type="component" value="Unassembled WGS sequence"/>
</dbReference>
<accession>A0A318CZG0</accession>
<keyword evidence="3" id="KW-0520">NAD</keyword>
<name>A0A318CZG0_9GAMM</name>
<evidence type="ECO:0000313" key="6">
    <source>
        <dbReference type="EMBL" id="PXF62356.1"/>
    </source>
</evidence>
<keyword evidence="4" id="KW-1133">Transmembrane helix</keyword>
<keyword evidence="4" id="KW-0472">Membrane</keyword>
<sequence>MNFPRFSTLPPINENNPLVINPLKRLAYGSIMAGFIITSNITPTKTQIITISPILKTSALLVTILGFIIALELANLTKTQLKTNPNLLTHNFSNILGYFPSIIHRLVPKINLQ</sequence>
<evidence type="ECO:0000259" key="5">
    <source>
        <dbReference type="Pfam" id="PF06455"/>
    </source>
</evidence>
<feature type="domain" description="NADH dehydrogenase subunit 5 C-terminal" evidence="5">
    <location>
        <begin position="1"/>
        <end position="112"/>
    </location>
</feature>
<protein>
    <recommendedName>
        <fullName evidence="5">NADH dehydrogenase subunit 5 C-terminal domain-containing protein</fullName>
    </recommendedName>
</protein>
<proteinExistence type="predicted"/>
<keyword evidence="1" id="KW-0813">Transport</keyword>
<evidence type="ECO:0000256" key="2">
    <source>
        <dbReference type="ARBA" id="ARBA00022967"/>
    </source>
</evidence>
<dbReference type="InterPro" id="IPR010934">
    <property type="entry name" value="NADH_DH_su5_C"/>
</dbReference>
<feature type="transmembrane region" description="Helical" evidence="4">
    <location>
        <begin position="54"/>
        <end position="74"/>
    </location>
</feature>
<evidence type="ECO:0000256" key="4">
    <source>
        <dbReference type="SAM" id="Phobius"/>
    </source>
</evidence>
<evidence type="ECO:0000256" key="1">
    <source>
        <dbReference type="ARBA" id="ARBA00022448"/>
    </source>
</evidence>
<keyword evidence="2" id="KW-1278">Translocase</keyword>
<evidence type="ECO:0000313" key="7">
    <source>
        <dbReference type="Proteomes" id="UP000247689"/>
    </source>
</evidence>
<gene>
    <name evidence="6" type="ORF">DL796_11945</name>
</gene>
<dbReference type="EMBL" id="QICH01000033">
    <property type="protein sequence ID" value="PXF62356.1"/>
    <property type="molecule type" value="Genomic_DNA"/>
</dbReference>
<dbReference type="Pfam" id="PF06455">
    <property type="entry name" value="NADH5_C"/>
    <property type="match status" value="1"/>
</dbReference>
<keyword evidence="4" id="KW-0812">Transmembrane</keyword>